<dbReference type="HOGENOM" id="CLU_2649589_0_0_9"/>
<evidence type="ECO:0000256" key="1">
    <source>
        <dbReference type="SAM" id="Phobius"/>
    </source>
</evidence>
<evidence type="ECO:0000313" key="3">
    <source>
        <dbReference type="Proteomes" id="UP000031449"/>
    </source>
</evidence>
<feature type="transmembrane region" description="Helical" evidence="1">
    <location>
        <begin position="27"/>
        <end position="48"/>
    </location>
</feature>
<protein>
    <recommendedName>
        <fullName evidence="4">DUF3953 domain-containing protein</fullName>
    </recommendedName>
</protein>
<sequence length="76" mass="8348">MKKLRFIFIFLTISLAAYGILNNQVSLISPYVLLTAGGAIILSGLSEFQKRSPNALSLFFSAGFMIIVSMYILISI</sequence>
<keyword evidence="1" id="KW-0472">Membrane</keyword>
<proteinExistence type="predicted"/>
<keyword evidence="3" id="KW-1185">Reference proteome</keyword>
<dbReference type="KEGG" id="jeo:JMA_09920"/>
<dbReference type="EMBL" id="CP009416">
    <property type="protein sequence ID" value="AJD90309.1"/>
    <property type="molecule type" value="Genomic_DNA"/>
</dbReference>
<accession>A0A0B5AQH1</accession>
<feature type="transmembrane region" description="Helical" evidence="1">
    <location>
        <begin position="55"/>
        <end position="74"/>
    </location>
</feature>
<keyword evidence="1" id="KW-1133">Transmembrane helix</keyword>
<dbReference type="AlphaFoldDB" id="A0A0B5AQH1"/>
<evidence type="ECO:0008006" key="4">
    <source>
        <dbReference type="Google" id="ProtNLM"/>
    </source>
</evidence>
<dbReference type="Proteomes" id="UP000031449">
    <property type="component" value="Chromosome"/>
</dbReference>
<evidence type="ECO:0000313" key="2">
    <source>
        <dbReference type="EMBL" id="AJD90309.1"/>
    </source>
</evidence>
<keyword evidence="1" id="KW-0812">Transmembrane</keyword>
<dbReference type="STRING" id="1508404.JMA_09920"/>
<gene>
    <name evidence="2" type="ORF">JMA_09920</name>
</gene>
<organism evidence="2 3">
    <name type="scientific">Jeotgalibacillus malaysiensis</name>
    <dbReference type="NCBI Taxonomy" id="1508404"/>
    <lineage>
        <taxon>Bacteria</taxon>
        <taxon>Bacillati</taxon>
        <taxon>Bacillota</taxon>
        <taxon>Bacilli</taxon>
        <taxon>Bacillales</taxon>
        <taxon>Caryophanaceae</taxon>
        <taxon>Jeotgalibacillus</taxon>
    </lineage>
</organism>
<name>A0A0B5AQH1_9BACL</name>
<reference evidence="2 3" key="1">
    <citation type="submission" date="2014-08" db="EMBL/GenBank/DDBJ databases">
        <title>Complete genome of a marine bacteria Jeotgalibacillus malaysiensis.</title>
        <authorList>
            <person name="Yaakop A.S."/>
            <person name="Chan K.-G."/>
            <person name="Goh K.M."/>
        </authorList>
    </citation>
    <scope>NUCLEOTIDE SEQUENCE [LARGE SCALE GENOMIC DNA]</scope>
    <source>
        <strain evidence="2 3">D5</strain>
    </source>
</reference>
<dbReference type="BioCyc" id="JESP1508404:G14D9-10224-MONOMER"/>